<protein>
    <submittedName>
        <fullName evidence="9">Bravo_FIGEY domain-containing protein</fullName>
    </submittedName>
</protein>
<evidence type="ECO:0000256" key="5">
    <source>
        <dbReference type="SAM" id="Phobius"/>
    </source>
</evidence>
<keyword evidence="4 5" id="KW-0472">Membrane</keyword>
<reference evidence="9" key="1">
    <citation type="submission" date="2016-11" db="UniProtKB">
        <authorList>
            <consortium name="WormBaseParasite"/>
        </authorList>
    </citation>
    <scope>IDENTIFICATION</scope>
</reference>
<organism evidence="8 9">
    <name type="scientific">Macrostomum lignano</name>
    <dbReference type="NCBI Taxonomy" id="282301"/>
    <lineage>
        <taxon>Eukaryota</taxon>
        <taxon>Metazoa</taxon>
        <taxon>Spiralia</taxon>
        <taxon>Lophotrochozoa</taxon>
        <taxon>Platyhelminthes</taxon>
        <taxon>Rhabditophora</taxon>
        <taxon>Macrostomorpha</taxon>
        <taxon>Macrostomida</taxon>
        <taxon>Macrostomidae</taxon>
        <taxon>Macrostomum</taxon>
    </lineage>
</organism>
<dbReference type="Pfam" id="PF13882">
    <property type="entry name" value="Bravo_FIGEY"/>
    <property type="match status" value="1"/>
</dbReference>
<keyword evidence="6" id="KW-0732">Signal</keyword>
<evidence type="ECO:0000256" key="6">
    <source>
        <dbReference type="SAM" id="SignalP"/>
    </source>
</evidence>
<dbReference type="InterPro" id="IPR026966">
    <property type="entry name" value="Neurofascin/L1/NrCAM_C"/>
</dbReference>
<dbReference type="WBParaSite" id="maker-uti_cns_0001199-snap-gene-0.2-mRNA-1">
    <property type="protein sequence ID" value="maker-uti_cns_0001199-snap-gene-0.2-mRNA-1"/>
    <property type="gene ID" value="maker-uti_cns_0001199-snap-gene-0.2"/>
</dbReference>
<keyword evidence="8" id="KW-1185">Reference proteome</keyword>
<dbReference type="AlphaFoldDB" id="A0A1I8G8Q3"/>
<sequence length="853" mass="95130">MLTKTLLILAAVTTIALAGQEMPRFDYSISRKIMLTWDDRWEVGGSNMLAILSKDKKIIIRVKVSGDTGGGMKRMLFYKCPKNSVEESIDLSSLATTSTTDRCSSTISFQVSALKSVDDTDFQLAMGSSKLSYTEVFRERIEFFIKIEYATGELVSNRLFVWSLDAISSFSSASTSTSYKKRFLTDAAVNYMKKTSTATSGFDSIQFLEPAISRVLKEAPDFFKAKMNLGSILYFDAGSCLTFQMGKSIMFVNYNSKLDDDNQNFQKLMKLNIDDGKLWYSACGLRNEACEVVPGISPNVTILSGMDFTAIVCPIICNDKTEVFRFYRNDVQMVGSGDEWTYVDGLRISRTGNIVEFPHTLSNRHSGVYRCEAGSKSFSFKVKVISLPQFQTETFVSDSHAKITGLLPPKVYAIEDEYVSYSCIVNFASLETVKIEPVFYFVETVGGSQSWTKMTLDEFRSKVNTDGADFFLNATSAGKDSKRLTATVRRVPPVYTTYGTNFSHRFVCDVSIDRSESMMVGMPTYKVQSGGGDVVFIPRLTRKQFVLNPNNNCSVQGCGFSKGAFFEFSLTDEFMAYLTRVGVDVESYLRLDNDLLDNVKILFNNASEISTTNAPQRLAYKIYPVSSPDVAKELVKRKRLIPVYNFRYRTGSNIANLKLDKERHGEPIAALGQSDCRQDSLCFYSTDFDIGSSLSFLPVSLNFKMPTEPEPAAANSIIIGVVIGIICLIVVIILIVYWVRRQPERAYLVEEKEIQLGHNPKEEAKAEVFKEYQRVPNQAGDEDGAAVVPLQGNRMSLGSSLSVASGDDKELDQYKDDIDFKEFGEQGSFIGGYQNDPRKKEVFEAAGGNEASV</sequence>
<evidence type="ECO:0000256" key="1">
    <source>
        <dbReference type="ARBA" id="ARBA00004167"/>
    </source>
</evidence>
<feature type="transmembrane region" description="Helical" evidence="5">
    <location>
        <begin position="717"/>
        <end position="739"/>
    </location>
</feature>
<name>A0A1I8G8Q3_9PLAT</name>
<proteinExistence type="predicted"/>
<keyword evidence="2 5" id="KW-0812">Transmembrane</keyword>
<feature type="signal peptide" evidence="6">
    <location>
        <begin position="1"/>
        <end position="18"/>
    </location>
</feature>
<dbReference type="Proteomes" id="UP000095280">
    <property type="component" value="Unplaced"/>
</dbReference>
<evidence type="ECO:0000259" key="7">
    <source>
        <dbReference type="Pfam" id="PF13882"/>
    </source>
</evidence>
<evidence type="ECO:0000256" key="4">
    <source>
        <dbReference type="ARBA" id="ARBA00023136"/>
    </source>
</evidence>
<evidence type="ECO:0000313" key="9">
    <source>
        <dbReference type="WBParaSite" id="maker-uti_cns_0001199-snap-gene-0.2-mRNA-1"/>
    </source>
</evidence>
<comment type="subcellular location">
    <subcellularLocation>
        <location evidence="1">Membrane</location>
        <topology evidence="1">Single-pass membrane protein</topology>
    </subcellularLocation>
</comment>
<keyword evidence="3 5" id="KW-1133">Transmembrane helix</keyword>
<evidence type="ECO:0000256" key="3">
    <source>
        <dbReference type="ARBA" id="ARBA00022989"/>
    </source>
</evidence>
<feature type="domain" description="Neurofascin/L1/NrCAM C-terminal" evidence="7">
    <location>
        <begin position="745"/>
        <end position="835"/>
    </location>
</feature>
<evidence type="ECO:0000313" key="8">
    <source>
        <dbReference type="Proteomes" id="UP000095280"/>
    </source>
</evidence>
<evidence type="ECO:0000256" key="2">
    <source>
        <dbReference type="ARBA" id="ARBA00022692"/>
    </source>
</evidence>
<dbReference type="GO" id="GO:0016020">
    <property type="term" value="C:membrane"/>
    <property type="evidence" value="ECO:0007669"/>
    <property type="project" value="UniProtKB-SubCell"/>
</dbReference>
<feature type="chain" id="PRO_5009319211" evidence="6">
    <location>
        <begin position="19"/>
        <end position="853"/>
    </location>
</feature>
<accession>A0A1I8G8Q3</accession>